<evidence type="ECO:0000313" key="2">
    <source>
        <dbReference type="Proteomes" id="UP000005741"/>
    </source>
</evidence>
<sequence length="544" mass="61692">MLAISVSGTIFGESPEPADIPPQETAAAVKANSTLDTISTSTGIMDTINLIYERPKEEIKKSVEKDSVVYNDTFIAEIAASLSCARDDYLGPGKFAENFSITVIDLIPDTEIINTEYLGREKGITVNVNYNSGDLNTLQNTIWAYEVDATKIFTEIFNSNYGENIAFLFINFKDTSGREEDVVFKMVAEDVLELPGFPGPGYYIEAEEWSSFKIGENTGIKNYEDPATRFEFKNKRDYSDKVEILNNIYTREQVKNYIAETSKSLSDMAFKIMDYANDKDWQNVGKYSEAMIKSTSEHKTKLNEGIMEEEGLYSTVENATEAYDVYKKAAMNFWYGSYYYDTTRIIEGVMAFQDAVAAMNTVSEELDIEETVNEERLFSIPVPEMLPKSYKLTESYVYRDSSGTNDISIKIERYKTAFSYYTKSKTGETSPVVKADYGKKFFMVTVDITHMGYRGGGSDNVRTPSKSVFKLNWNNQVYTDSTPSDYIVNMGMPYSMKSLGRREHFESVLIFEVPEDFDEERAYIEINLGGSWGKPTWCFEMLGS</sequence>
<organism evidence="1 2">
    <name type="scientific">Methanoplanus limicola DSM 2279</name>
    <dbReference type="NCBI Taxonomy" id="937775"/>
    <lineage>
        <taxon>Archaea</taxon>
        <taxon>Methanobacteriati</taxon>
        <taxon>Methanobacteriota</taxon>
        <taxon>Stenosarchaea group</taxon>
        <taxon>Methanomicrobia</taxon>
        <taxon>Methanomicrobiales</taxon>
        <taxon>Methanomicrobiaceae</taxon>
        <taxon>Methanoplanus</taxon>
    </lineage>
</organism>
<dbReference type="EMBL" id="CM001436">
    <property type="protein sequence ID" value="EHQ34338.1"/>
    <property type="molecule type" value="Genomic_DNA"/>
</dbReference>
<dbReference type="HOGENOM" id="CLU_500254_0_0_2"/>
<accession>H1YZS6</accession>
<reference evidence="1 2" key="1">
    <citation type="submission" date="2011-10" db="EMBL/GenBank/DDBJ databases">
        <title>The Improved High-Quality Draft genome of Methanoplanus limicola DSM 2279.</title>
        <authorList>
            <consortium name="US DOE Joint Genome Institute (JGI-PGF)"/>
            <person name="Lucas S."/>
            <person name="Copeland A."/>
            <person name="Lapidus A."/>
            <person name="Glavina del Rio T."/>
            <person name="Dalin E."/>
            <person name="Tice H."/>
            <person name="Bruce D."/>
            <person name="Goodwin L."/>
            <person name="Pitluck S."/>
            <person name="Peters L."/>
            <person name="Mikhailova N."/>
            <person name="Lu M."/>
            <person name="Kyrpides N."/>
            <person name="Mavromatis K."/>
            <person name="Ivanova N."/>
            <person name="Markowitz V."/>
            <person name="Cheng J.-F."/>
            <person name="Hugenholtz P."/>
            <person name="Woyke T."/>
            <person name="Wu D."/>
            <person name="Wirth R."/>
            <person name="Brambilla E.-M."/>
            <person name="Klenk H.-P."/>
            <person name="Eisen J.A."/>
        </authorList>
    </citation>
    <scope>NUCLEOTIDE SEQUENCE [LARGE SCALE GENOMIC DNA]</scope>
    <source>
        <strain evidence="1 2">DSM 2279</strain>
    </source>
</reference>
<dbReference type="Proteomes" id="UP000005741">
    <property type="component" value="Chromosome"/>
</dbReference>
<proteinExistence type="predicted"/>
<keyword evidence="2" id="KW-1185">Reference proteome</keyword>
<name>H1YZS6_9EURY</name>
<dbReference type="RefSeq" id="WP_004075946.1">
    <property type="nucleotide sequence ID" value="NZ_CM001436.1"/>
</dbReference>
<dbReference type="AlphaFoldDB" id="H1YZS6"/>
<evidence type="ECO:0000313" key="1">
    <source>
        <dbReference type="EMBL" id="EHQ34338.1"/>
    </source>
</evidence>
<dbReference type="OrthoDB" id="107838at2157"/>
<protein>
    <submittedName>
        <fullName evidence="1">Uncharacterized protein</fullName>
    </submittedName>
</protein>
<gene>
    <name evidence="1" type="ORF">Metlim_0185</name>
</gene>
<dbReference type="InParanoid" id="H1YZS6"/>